<dbReference type="InterPro" id="IPR002110">
    <property type="entry name" value="Ankyrin_rpt"/>
</dbReference>
<dbReference type="InterPro" id="IPR036770">
    <property type="entry name" value="Ankyrin_rpt-contain_sf"/>
</dbReference>
<dbReference type="Proteomes" id="UP000001067">
    <property type="component" value="Unassembled WGS sequence"/>
</dbReference>
<keyword evidence="1" id="KW-0677">Repeat</keyword>
<evidence type="ECO:0000313" key="6">
    <source>
        <dbReference type="Proteomes" id="UP000001067"/>
    </source>
</evidence>
<keyword evidence="6" id="KW-1185">Reference proteome</keyword>
<sequence length="1075" mass="121124">MAEAIGTAAAILQFLDVALRLTSCLDRFCSDVRNVPLRYRQLQTDLRQQSDLAKQIQTQLPPQAVASPTLNAPLLEYSTIADELCKTLETLLPKQNDGLLQRGWSSICSLRKKQEVESICDRLEQKKSTVSIWLNAANLELTSNIAEAAGQMKINIDETLTLTKTINSTSARAVTDVGRLLQNVEQLGRTTATSFQGTDQRLGDLFQQFNTQSTTILNSLEALKLQAESNTQMTATTVSHTRQILQDVQVWNLPSVKGNLVTKKTFVEQPRISPYRQAQQVAPSYPHTQKLCNCRSLSSARHWQPLPFLRITRTFRAQHFSYCPRYKNSKQSLEVMMQIVPSWWLYAINIGTQVNNWSTRGQFAISPIVVGTTRLVDPETSPAFRAIEEMQRDERLYKAWLNKSQAIGAVPRLWPRLHDLFIQGKASVWDTQCDGRTLLHAIVQLIGRDQIITNKISDENITIIKFMLEHGADPNVNMVDTEYERGGTVYDIFVDFLVTWNPNIKGKDIVFGLLLDAEGQASRPIDCFSNAGNSFTNRNFEEQVQHLRIFEEQIDICDFGDLVSLILQQHKDFERIVQKTTLSDLNHQSSVNGMAPIHFAVVWPNGLQVLIERGTDVNLEDSFGRRPIHLAIQAGFTDSVRLLLGAECGLFISPHRLTVLQKAMRLHSVERLPILQALVPAIADRHKRLLDWANMMLPFSVASKLGMVSGQLHERYAPAITDMLVSNMIDIPEALYLDGKSVYTDHGPFLAPEDADRLWNAGFHDIDEPNSEGLMPFLQAWHNGCFQSIAWFVDKGVSVTSRHRDAPLTALHLYTKPLSIHSDVWGHTIERYTGMIHSELGIPRDDCTCMCSPSGCIPVKFVFANFMSRGIFGTLKKPLQNWIHSVNPPLSLLRQYILETTRFLLFEFLGGHHTCCSISMEGSVKGPRPYYALSRVKHEQFPNDKKAHLFDHEAYCESGLPMPRLGTFAATPNVETLNAALESAMSHYEEMDRPDSMPFEKQPFEYINWIIAKGYLAVDLVSCDWGLSVNSDAEYEDSDIEYEGVDSEQEVVGSEHEDMNAEQEDLGTKITGIGA</sequence>
<protein>
    <submittedName>
        <fullName evidence="5">Uncharacterized protein</fullName>
    </submittedName>
</protein>
<evidence type="ECO:0000256" key="2">
    <source>
        <dbReference type="ARBA" id="ARBA00023043"/>
    </source>
</evidence>
<dbReference type="Pfam" id="PF12796">
    <property type="entry name" value="Ank_2"/>
    <property type="match status" value="1"/>
</dbReference>
<dbReference type="STRING" id="861557.E3RP02"/>
<gene>
    <name evidence="5" type="ORF">PTT_10333</name>
</gene>
<dbReference type="InterPro" id="IPR051070">
    <property type="entry name" value="NF-kappa-B_inhibitor"/>
</dbReference>
<keyword evidence="4" id="KW-0732">Signal</keyword>
<dbReference type="GO" id="GO:0005829">
    <property type="term" value="C:cytosol"/>
    <property type="evidence" value="ECO:0007669"/>
    <property type="project" value="TreeGrafter"/>
</dbReference>
<dbReference type="EMBL" id="GL534276">
    <property type="protein sequence ID" value="EFQ92543.1"/>
    <property type="molecule type" value="Genomic_DNA"/>
</dbReference>
<keyword evidence="2" id="KW-0040">ANK repeat</keyword>
<feature type="region of interest" description="Disordered" evidence="3">
    <location>
        <begin position="1044"/>
        <end position="1075"/>
    </location>
</feature>
<dbReference type="HOGENOM" id="CLU_294222_0_0_1"/>
<reference evidence="5 6" key="1">
    <citation type="journal article" date="2010" name="Genome Biol.">
        <title>A first genome assembly of the barley fungal pathogen Pyrenophora teres f. teres.</title>
        <authorList>
            <person name="Ellwood S.R."/>
            <person name="Liu Z."/>
            <person name="Syme R.A."/>
            <person name="Lai Z."/>
            <person name="Hane J.K."/>
            <person name="Keiper F."/>
            <person name="Moffat C.S."/>
            <person name="Oliver R.P."/>
            <person name="Friesen T.L."/>
        </authorList>
    </citation>
    <scope>NUCLEOTIDE SEQUENCE [LARGE SCALE GENOMIC DNA]</scope>
    <source>
        <strain evidence="5 6">0-1</strain>
    </source>
</reference>
<proteinExistence type="predicted"/>
<dbReference type="SMART" id="SM00248">
    <property type="entry name" value="ANK"/>
    <property type="match status" value="3"/>
</dbReference>
<organism evidence="6">
    <name type="scientific">Pyrenophora teres f. teres (strain 0-1)</name>
    <name type="common">Barley net blotch fungus</name>
    <name type="synonym">Drechslera teres f. teres</name>
    <dbReference type="NCBI Taxonomy" id="861557"/>
    <lineage>
        <taxon>Eukaryota</taxon>
        <taxon>Fungi</taxon>
        <taxon>Dikarya</taxon>
        <taxon>Ascomycota</taxon>
        <taxon>Pezizomycotina</taxon>
        <taxon>Dothideomycetes</taxon>
        <taxon>Pleosporomycetidae</taxon>
        <taxon>Pleosporales</taxon>
        <taxon>Pleosporineae</taxon>
        <taxon>Pleosporaceae</taxon>
        <taxon>Pyrenophora</taxon>
    </lineage>
</organism>
<name>E3RP02_PYRTT</name>
<dbReference type="PANTHER" id="PTHR46680:SF3">
    <property type="entry name" value="NF-KAPPA-B INHIBITOR CACTUS"/>
    <property type="match status" value="1"/>
</dbReference>
<feature type="signal peptide" evidence="4">
    <location>
        <begin position="1"/>
        <end position="24"/>
    </location>
</feature>
<dbReference type="OrthoDB" id="3695171at2759"/>
<dbReference type="Gene3D" id="1.25.40.20">
    <property type="entry name" value="Ankyrin repeat-containing domain"/>
    <property type="match status" value="1"/>
</dbReference>
<dbReference type="PANTHER" id="PTHR46680">
    <property type="entry name" value="NF-KAPPA-B INHIBITOR ALPHA"/>
    <property type="match status" value="1"/>
</dbReference>
<feature type="chain" id="PRO_5003181399" evidence="4">
    <location>
        <begin position="25"/>
        <end position="1075"/>
    </location>
</feature>
<accession>E3RP02</accession>
<dbReference type="GO" id="GO:0051059">
    <property type="term" value="F:NF-kappaB binding"/>
    <property type="evidence" value="ECO:0007669"/>
    <property type="project" value="TreeGrafter"/>
</dbReference>
<dbReference type="eggNOG" id="ENOG502RFG8">
    <property type="taxonomic scope" value="Eukaryota"/>
</dbReference>
<evidence type="ECO:0000256" key="3">
    <source>
        <dbReference type="SAM" id="MobiDB-lite"/>
    </source>
</evidence>
<evidence type="ECO:0000313" key="5">
    <source>
        <dbReference type="EMBL" id="EFQ92543.1"/>
    </source>
</evidence>
<dbReference type="SUPFAM" id="SSF48403">
    <property type="entry name" value="Ankyrin repeat"/>
    <property type="match status" value="1"/>
</dbReference>
<dbReference type="KEGG" id="pte:PTT_10333"/>
<dbReference type="AlphaFoldDB" id="E3RP02"/>
<dbReference type="GO" id="GO:0071356">
    <property type="term" value="P:cellular response to tumor necrosis factor"/>
    <property type="evidence" value="ECO:0007669"/>
    <property type="project" value="TreeGrafter"/>
</dbReference>
<evidence type="ECO:0000256" key="4">
    <source>
        <dbReference type="SAM" id="SignalP"/>
    </source>
</evidence>
<evidence type="ECO:0000256" key="1">
    <source>
        <dbReference type="ARBA" id="ARBA00022737"/>
    </source>
</evidence>